<proteinExistence type="predicted"/>
<dbReference type="Gene3D" id="3.30.70.3270">
    <property type="match status" value="1"/>
</dbReference>
<gene>
    <name evidence="7" type="ORF">D5R95_01085</name>
</gene>
<keyword evidence="5" id="KW-0411">Iron-sulfur</keyword>
<dbReference type="EMBL" id="QZAB01000076">
    <property type="protein sequence ID" value="RQD91418.1"/>
    <property type="molecule type" value="Genomic_DNA"/>
</dbReference>
<evidence type="ECO:0000259" key="6">
    <source>
        <dbReference type="PROSITE" id="PS51379"/>
    </source>
</evidence>
<evidence type="ECO:0000256" key="1">
    <source>
        <dbReference type="ARBA" id="ARBA00001974"/>
    </source>
</evidence>
<dbReference type="InterPro" id="IPR017900">
    <property type="entry name" value="4Fe4S_Fe_S_CS"/>
</dbReference>
<dbReference type="SUPFAM" id="SSF46548">
    <property type="entry name" value="alpha-helical ferredoxin"/>
    <property type="match status" value="1"/>
</dbReference>
<dbReference type="Pfam" id="PF04432">
    <property type="entry name" value="FrhB_FdhB_C"/>
    <property type="match status" value="1"/>
</dbReference>
<evidence type="ECO:0000256" key="4">
    <source>
        <dbReference type="ARBA" id="ARBA00023004"/>
    </source>
</evidence>
<dbReference type="GO" id="GO:0052592">
    <property type="term" value="F:oxidoreductase activity, acting on CH or CH2 groups, with an iron-sulfur protein as acceptor"/>
    <property type="evidence" value="ECO:0007669"/>
    <property type="project" value="TreeGrafter"/>
</dbReference>
<keyword evidence="3" id="KW-0560">Oxidoreductase</keyword>
<comment type="cofactor">
    <cofactor evidence="1">
        <name>FAD</name>
        <dbReference type="ChEBI" id="CHEBI:57692"/>
    </cofactor>
</comment>
<feature type="domain" description="4Fe-4S ferredoxin-type" evidence="6">
    <location>
        <begin position="283"/>
        <end position="311"/>
    </location>
</feature>
<dbReference type="Pfam" id="PF04422">
    <property type="entry name" value="FrhB_FdhB_N"/>
    <property type="match status" value="1"/>
</dbReference>
<evidence type="ECO:0000256" key="2">
    <source>
        <dbReference type="ARBA" id="ARBA00022723"/>
    </source>
</evidence>
<accession>A0A3R7XJ75</accession>
<evidence type="ECO:0000256" key="3">
    <source>
        <dbReference type="ARBA" id="ARBA00023002"/>
    </source>
</evidence>
<dbReference type="InterPro" id="IPR007516">
    <property type="entry name" value="Co_F420_Hydgase/DH_bsu_N"/>
</dbReference>
<evidence type="ECO:0000256" key="5">
    <source>
        <dbReference type="ARBA" id="ARBA00023014"/>
    </source>
</evidence>
<dbReference type="PANTHER" id="PTHR31332">
    <property type="entry name" value="7-HYDROXYMETHYL CHLOROPHYLL A REDUCTASE, CHLOROPLASTIC"/>
    <property type="match status" value="1"/>
</dbReference>
<organism evidence="7 8">
    <name type="scientific">Methanosalsum natronophilum</name>
    <dbReference type="NCBI Taxonomy" id="768733"/>
    <lineage>
        <taxon>Archaea</taxon>
        <taxon>Methanobacteriati</taxon>
        <taxon>Methanobacteriota</taxon>
        <taxon>Stenosarchaea group</taxon>
        <taxon>Methanomicrobia</taxon>
        <taxon>Methanosarcinales</taxon>
        <taxon>Methanosarcinaceae</taxon>
        <taxon>Methanosalsum</taxon>
    </lineage>
</organism>
<dbReference type="Pfam" id="PF13183">
    <property type="entry name" value="Fer4_8"/>
    <property type="match status" value="1"/>
</dbReference>
<feature type="domain" description="4Fe-4S ferredoxin-type" evidence="6">
    <location>
        <begin position="333"/>
        <end position="363"/>
    </location>
</feature>
<reference evidence="7 8" key="1">
    <citation type="submission" date="2018-08" db="EMBL/GenBank/DDBJ databases">
        <title>The metabolism and importance of syntrophic acetate oxidation coupled to methane or sulfide production in haloalkaline environments.</title>
        <authorList>
            <person name="Timmers P.H.A."/>
            <person name="Vavourakis C.D."/>
            <person name="Sorokin D.Y."/>
            <person name="Sinninghe Damste J.S."/>
            <person name="Muyzer G."/>
            <person name="Stams A.J.M."/>
            <person name="Plugge C.M."/>
        </authorList>
    </citation>
    <scope>NUCLEOTIDE SEQUENCE [LARGE SCALE GENOMIC DNA]</scope>
    <source>
        <strain evidence="7">MSAO_Arc3</strain>
    </source>
</reference>
<evidence type="ECO:0000313" key="8">
    <source>
        <dbReference type="Proteomes" id="UP000284763"/>
    </source>
</evidence>
<keyword evidence="4" id="KW-0408">Iron</keyword>
<keyword evidence="2" id="KW-0479">Metal-binding</keyword>
<dbReference type="PANTHER" id="PTHR31332:SF6">
    <property type="entry name" value="FORMATE DEHYDROGENASE SUBUNIT BETA"/>
    <property type="match status" value="1"/>
</dbReference>
<name>A0A3R7XJ75_9EURY</name>
<dbReference type="InterPro" id="IPR017896">
    <property type="entry name" value="4Fe4S_Fe-S-bd"/>
</dbReference>
<dbReference type="Proteomes" id="UP000284763">
    <property type="component" value="Unassembled WGS sequence"/>
</dbReference>
<dbReference type="GO" id="GO:0046872">
    <property type="term" value="F:metal ion binding"/>
    <property type="evidence" value="ECO:0007669"/>
    <property type="project" value="UniProtKB-KW"/>
</dbReference>
<dbReference type="GO" id="GO:0051536">
    <property type="term" value="F:iron-sulfur cluster binding"/>
    <property type="evidence" value="ECO:0007669"/>
    <property type="project" value="UniProtKB-KW"/>
</dbReference>
<comment type="caution">
    <text evidence="7">The sequence shown here is derived from an EMBL/GenBank/DDBJ whole genome shotgun (WGS) entry which is preliminary data.</text>
</comment>
<dbReference type="InterPro" id="IPR007525">
    <property type="entry name" value="FrhB_FdhB_C"/>
</dbReference>
<protein>
    <submittedName>
        <fullName evidence="7">Formate dehydrogenase</fullName>
    </submittedName>
</protein>
<dbReference type="InterPro" id="IPR045220">
    <property type="entry name" value="FRHB/FDHB/HCAR-like"/>
</dbReference>
<dbReference type="PROSITE" id="PS51379">
    <property type="entry name" value="4FE4S_FER_2"/>
    <property type="match status" value="2"/>
</dbReference>
<evidence type="ECO:0000313" key="7">
    <source>
        <dbReference type="EMBL" id="RQD91418.1"/>
    </source>
</evidence>
<sequence>MIFTGTKIYAWSREDTLKQSGEYGGAVTTLLKYALENSFVDGVLNVHQGMDIYDATVELIKDPEKICSSSGSLHCGTLLISKVVKEVLDKTNHKKLAVVVKGCDLMSLIEMEKRGVIDLNKTLLIGLNCGGTITPKTAIDMIENKFGIEHSAVVNENISKGHFLVFTKNGEPHSLPIDELEDEGYGRRTNCRRCSYKIPRSADLACGNWGVIGEMAGKSTFIEVCSHLGATLVSNAIRDDVIETADVPKKGIEIREKIEQSMISLSSKWRNEDLATLSSNTWGIIEKETNRCIKCYACIDRCPVCFKIKEEIKENTIMVPNGEVPPNPMFHLKRFSHISDSCVNCGQCEELCPMDIPLSLFSHSIRIELDATYNPKLGKPPYKN</sequence>
<dbReference type="PROSITE" id="PS00198">
    <property type="entry name" value="4FE4S_FER_1"/>
    <property type="match status" value="2"/>
</dbReference>
<dbReference type="AlphaFoldDB" id="A0A3R7XJ75"/>